<name>A0A1W1VM72_9DEIO</name>
<dbReference type="Proteomes" id="UP000192582">
    <property type="component" value="Unassembled WGS sequence"/>
</dbReference>
<evidence type="ECO:0000313" key="2">
    <source>
        <dbReference type="EMBL" id="SMB94485.1"/>
    </source>
</evidence>
<keyword evidence="3" id="KW-1185">Reference proteome</keyword>
<protein>
    <submittedName>
        <fullName evidence="2">Uncharacterized protein</fullName>
    </submittedName>
</protein>
<reference evidence="2 3" key="1">
    <citation type="submission" date="2017-04" db="EMBL/GenBank/DDBJ databases">
        <authorList>
            <person name="Afonso C.L."/>
            <person name="Miller P.J."/>
            <person name="Scott M.A."/>
            <person name="Spackman E."/>
            <person name="Goraichik I."/>
            <person name="Dimitrov K.M."/>
            <person name="Suarez D.L."/>
            <person name="Swayne D.E."/>
        </authorList>
    </citation>
    <scope>NUCLEOTIDE SEQUENCE [LARGE SCALE GENOMIC DNA]</scope>
    <source>
        <strain evidence="2 3">KR-140</strain>
    </source>
</reference>
<organism evidence="2 3">
    <name type="scientific">Deinococcus hopiensis KR-140</name>
    <dbReference type="NCBI Taxonomy" id="695939"/>
    <lineage>
        <taxon>Bacteria</taxon>
        <taxon>Thermotogati</taxon>
        <taxon>Deinococcota</taxon>
        <taxon>Deinococci</taxon>
        <taxon>Deinococcales</taxon>
        <taxon>Deinococcaceae</taxon>
        <taxon>Deinococcus</taxon>
    </lineage>
</organism>
<feature type="region of interest" description="Disordered" evidence="1">
    <location>
        <begin position="42"/>
        <end position="77"/>
    </location>
</feature>
<sequence length="77" mass="8133">MQSTLGLGLRRLVQALSQVPLGVTPPPFFLIDHAFRVPSAKKLKLAGQSSRAPKRERQKTSRSSGAHAGPSAEGLGS</sequence>
<dbReference type="AlphaFoldDB" id="A0A1W1VM72"/>
<dbReference type="EMBL" id="FWWU01000009">
    <property type="protein sequence ID" value="SMB94485.1"/>
    <property type="molecule type" value="Genomic_DNA"/>
</dbReference>
<evidence type="ECO:0000313" key="3">
    <source>
        <dbReference type="Proteomes" id="UP000192582"/>
    </source>
</evidence>
<gene>
    <name evidence="2" type="ORF">SAMN00790413_02407</name>
</gene>
<accession>A0A1W1VM72</accession>
<proteinExistence type="predicted"/>
<evidence type="ECO:0000256" key="1">
    <source>
        <dbReference type="SAM" id="MobiDB-lite"/>
    </source>
</evidence>